<sequence length="260" mass="28934">MNPILALIIANFIWGAASPVFKFALENIPPFTLAFIRFFGASLLFIPFIKWRELTKITQGDWVRIIIGSAFLGVFVNIFFFFLGLQRTVSINAPVIASSSPILLFILSIIFLKEKPKLNVLLGMIIAFFGVLLIILMPLLSSGINAKDLGKFEGNLFFLIATIGSTISPIIMKKTLNKVSLLLVTFIAFFISSLGFLILMLPEQKTWNINMLNLNGVIGIIFGVFFSSALAYYLYIYGLSKIKVQEVGIFTYIDPVIAVI</sequence>
<comment type="subcellular location">
    <subcellularLocation>
        <location evidence="1">Cell membrane</location>
        <topology evidence="1">Multi-pass membrane protein</topology>
    </subcellularLocation>
</comment>
<proteinExistence type="predicted"/>
<accession>A0A2M7LN49</accession>
<dbReference type="PANTHER" id="PTHR32322">
    <property type="entry name" value="INNER MEMBRANE TRANSPORTER"/>
    <property type="match status" value="1"/>
</dbReference>
<dbReference type="PANTHER" id="PTHR32322:SF18">
    <property type="entry name" value="S-ADENOSYLMETHIONINE_S-ADENOSYLHOMOCYSTEINE TRANSPORTER"/>
    <property type="match status" value="1"/>
</dbReference>
<dbReference type="InterPro" id="IPR000620">
    <property type="entry name" value="EamA_dom"/>
</dbReference>
<evidence type="ECO:0000259" key="7">
    <source>
        <dbReference type="Pfam" id="PF00892"/>
    </source>
</evidence>
<protein>
    <recommendedName>
        <fullName evidence="7">EamA domain-containing protein</fullName>
    </recommendedName>
</protein>
<evidence type="ECO:0000313" key="9">
    <source>
        <dbReference type="Proteomes" id="UP000229708"/>
    </source>
</evidence>
<dbReference type="GO" id="GO:0005886">
    <property type="term" value="C:plasma membrane"/>
    <property type="evidence" value="ECO:0007669"/>
    <property type="project" value="UniProtKB-SubCell"/>
</dbReference>
<gene>
    <name evidence="8" type="ORF">COZ39_05360</name>
</gene>
<feature type="transmembrane region" description="Helical" evidence="6">
    <location>
        <begin position="91"/>
        <end position="112"/>
    </location>
</feature>
<evidence type="ECO:0000313" key="8">
    <source>
        <dbReference type="EMBL" id="PIX69490.1"/>
    </source>
</evidence>
<keyword evidence="4 6" id="KW-1133">Transmembrane helix</keyword>
<keyword evidence="3 6" id="KW-0812">Transmembrane</keyword>
<evidence type="ECO:0000256" key="2">
    <source>
        <dbReference type="ARBA" id="ARBA00022475"/>
    </source>
</evidence>
<evidence type="ECO:0000256" key="4">
    <source>
        <dbReference type="ARBA" id="ARBA00022989"/>
    </source>
</evidence>
<dbReference type="InterPro" id="IPR050638">
    <property type="entry name" value="AA-Vitamin_Transporters"/>
</dbReference>
<dbReference type="SUPFAM" id="SSF103481">
    <property type="entry name" value="Multidrug resistance efflux transporter EmrE"/>
    <property type="match status" value="1"/>
</dbReference>
<feature type="transmembrane region" description="Helical" evidence="6">
    <location>
        <begin position="152"/>
        <end position="172"/>
    </location>
</feature>
<dbReference type="Pfam" id="PF00892">
    <property type="entry name" value="EamA"/>
    <property type="match status" value="2"/>
</dbReference>
<feature type="domain" description="EamA" evidence="7">
    <location>
        <begin position="4"/>
        <end position="135"/>
    </location>
</feature>
<organism evidence="8 9">
    <name type="scientific">Candidatus Roizmanbacteria bacterium CG_4_10_14_3_um_filter_33_21</name>
    <dbReference type="NCBI Taxonomy" id="1974830"/>
    <lineage>
        <taxon>Bacteria</taxon>
        <taxon>Candidatus Roizmaniibacteriota</taxon>
    </lineage>
</organism>
<evidence type="ECO:0000256" key="5">
    <source>
        <dbReference type="ARBA" id="ARBA00023136"/>
    </source>
</evidence>
<dbReference type="Proteomes" id="UP000229708">
    <property type="component" value="Unassembled WGS sequence"/>
</dbReference>
<dbReference type="EMBL" id="PFJI01000228">
    <property type="protein sequence ID" value="PIX69490.1"/>
    <property type="molecule type" value="Genomic_DNA"/>
</dbReference>
<feature type="transmembrane region" description="Helical" evidence="6">
    <location>
        <begin position="62"/>
        <end position="85"/>
    </location>
</feature>
<dbReference type="InterPro" id="IPR037185">
    <property type="entry name" value="EmrE-like"/>
</dbReference>
<reference evidence="9" key="1">
    <citation type="submission" date="2017-09" db="EMBL/GenBank/DDBJ databases">
        <title>Depth-based differentiation of microbial function through sediment-hosted aquifers and enrichment of novel symbionts in the deep terrestrial subsurface.</title>
        <authorList>
            <person name="Probst A.J."/>
            <person name="Ladd B."/>
            <person name="Jarett J.K."/>
            <person name="Geller-Mcgrath D.E."/>
            <person name="Sieber C.M.K."/>
            <person name="Emerson J.B."/>
            <person name="Anantharaman K."/>
            <person name="Thomas B.C."/>
            <person name="Malmstrom R."/>
            <person name="Stieglmeier M."/>
            <person name="Klingl A."/>
            <person name="Woyke T."/>
            <person name="Ryan C.M."/>
            <person name="Banfield J.F."/>
        </authorList>
    </citation>
    <scope>NUCLEOTIDE SEQUENCE [LARGE SCALE GENOMIC DNA]</scope>
</reference>
<keyword evidence="2" id="KW-1003">Cell membrane</keyword>
<feature type="transmembrane region" description="Helical" evidence="6">
    <location>
        <begin position="214"/>
        <end position="235"/>
    </location>
</feature>
<evidence type="ECO:0000256" key="1">
    <source>
        <dbReference type="ARBA" id="ARBA00004651"/>
    </source>
</evidence>
<comment type="caution">
    <text evidence="8">The sequence shown here is derived from an EMBL/GenBank/DDBJ whole genome shotgun (WGS) entry which is preliminary data.</text>
</comment>
<feature type="domain" description="EamA" evidence="7">
    <location>
        <begin position="154"/>
        <end position="260"/>
    </location>
</feature>
<feature type="transmembrane region" description="Helical" evidence="6">
    <location>
        <begin position="119"/>
        <end position="140"/>
    </location>
</feature>
<dbReference type="AlphaFoldDB" id="A0A2M7LN49"/>
<evidence type="ECO:0000256" key="3">
    <source>
        <dbReference type="ARBA" id="ARBA00022692"/>
    </source>
</evidence>
<feature type="transmembrane region" description="Helical" evidence="6">
    <location>
        <begin position="179"/>
        <end position="202"/>
    </location>
</feature>
<feature type="transmembrane region" description="Helical" evidence="6">
    <location>
        <begin position="31"/>
        <end position="50"/>
    </location>
</feature>
<feature type="non-terminal residue" evidence="8">
    <location>
        <position position="260"/>
    </location>
</feature>
<keyword evidence="5 6" id="KW-0472">Membrane</keyword>
<name>A0A2M7LN49_9BACT</name>
<evidence type="ECO:0000256" key="6">
    <source>
        <dbReference type="SAM" id="Phobius"/>
    </source>
</evidence>